<dbReference type="SMART" id="SM00257">
    <property type="entry name" value="LysM"/>
    <property type="match status" value="1"/>
</dbReference>
<dbReference type="Pfam" id="PF12673">
    <property type="entry name" value="SipL"/>
    <property type="match status" value="3"/>
</dbReference>
<dbReference type="Proteomes" id="UP000631576">
    <property type="component" value="Unassembled WGS sequence"/>
</dbReference>
<sequence>MELVQKQVRYMQEKPSITDQFQMDEDYNVPDTKDDVKQIVRSKETVKIEDINLVENYLRVSGKLCFQILYIVDSEENRLASLEGKIPFEEMVYVTDMGKDEFFIKHVRTEFQTTLIHSRKIGLHAMIELEIGREQMQEEETTIDMESDVPVYKKVNRINLLEIQMNKNDTYRVKEEITLPGTKESIGQLLLSDISLRKLEIRLMQDELRLQGEFLVFIIYLSEEQKMDWLEQTVLFEGKLECSGIEEGMYDYISYALEDTLADVRLDEDGEMRVIGIEGTIHLRMNIYKEESIDVLADMYSLQKKCEFEVREADYEELMIQNHSKCKISEHLNLPELKEDVLQICHSDGEIQLEHVEPSKQGLQLDGILHLSFLYLRANDEQPFGNWQGMIPFTWLLECNNMPENVKYNIAEHVEQLSVNLAGNEEVEIKAVLSFDTFIRKSVTAQVITSVAFAPLSVEEIEKRPGIVGYVVKKEDKLWDLAKKFMTTEEGIMEVNNLEQTTIKEGDKILIFKENLSIL</sequence>
<gene>
    <name evidence="2" type="ORF">H8S40_13945</name>
</gene>
<dbReference type="PROSITE" id="PS51782">
    <property type="entry name" value="LYSM"/>
    <property type="match status" value="1"/>
</dbReference>
<comment type="caution">
    <text evidence="2">The sequence shown here is derived from an EMBL/GenBank/DDBJ whole genome shotgun (WGS) entry which is preliminary data.</text>
</comment>
<organism evidence="2 3">
    <name type="scientific">Ruminococcus hominis</name>
    <dbReference type="NCBI Taxonomy" id="2763065"/>
    <lineage>
        <taxon>Bacteria</taxon>
        <taxon>Bacillati</taxon>
        <taxon>Bacillota</taxon>
        <taxon>Clostridia</taxon>
        <taxon>Eubacteriales</taxon>
        <taxon>Oscillospiraceae</taxon>
        <taxon>Ruminococcus</taxon>
    </lineage>
</organism>
<dbReference type="InterPro" id="IPR024300">
    <property type="entry name" value="SipL_SPOCS_dom"/>
</dbReference>
<dbReference type="InterPro" id="IPR036779">
    <property type="entry name" value="LysM_dom_sf"/>
</dbReference>
<keyword evidence="3" id="KW-1185">Reference proteome</keyword>
<evidence type="ECO:0000313" key="3">
    <source>
        <dbReference type="Proteomes" id="UP000631576"/>
    </source>
</evidence>
<evidence type="ECO:0000259" key="1">
    <source>
        <dbReference type="PROSITE" id="PS51782"/>
    </source>
</evidence>
<dbReference type="InterPro" id="IPR018392">
    <property type="entry name" value="LysM"/>
</dbReference>
<dbReference type="Pfam" id="PF01476">
    <property type="entry name" value="LysM"/>
    <property type="match status" value="1"/>
</dbReference>
<protein>
    <submittedName>
        <fullName evidence="2">DUF3794 domain-containing protein</fullName>
    </submittedName>
</protein>
<dbReference type="CDD" id="cd00118">
    <property type="entry name" value="LysM"/>
    <property type="match status" value="1"/>
</dbReference>
<reference evidence="2 3" key="1">
    <citation type="submission" date="2020-08" db="EMBL/GenBank/DDBJ databases">
        <title>Genome public.</title>
        <authorList>
            <person name="Liu C."/>
            <person name="Sun Q."/>
        </authorList>
    </citation>
    <scope>NUCLEOTIDE SEQUENCE [LARGE SCALE GENOMIC DNA]</scope>
    <source>
        <strain evidence="2 3">NSJ-13</strain>
    </source>
</reference>
<dbReference type="RefSeq" id="WP_186865438.1">
    <property type="nucleotide sequence ID" value="NZ_JACOPE010000001.1"/>
</dbReference>
<dbReference type="EMBL" id="JACOPE010000001">
    <property type="protein sequence ID" value="MBC5684620.1"/>
    <property type="molecule type" value="Genomic_DNA"/>
</dbReference>
<accession>A0ABR7GB16</accession>
<dbReference type="SUPFAM" id="SSF54106">
    <property type="entry name" value="LysM domain"/>
    <property type="match status" value="1"/>
</dbReference>
<evidence type="ECO:0000313" key="2">
    <source>
        <dbReference type="EMBL" id="MBC5684620.1"/>
    </source>
</evidence>
<feature type="domain" description="LysM" evidence="1">
    <location>
        <begin position="468"/>
        <end position="511"/>
    </location>
</feature>
<name>A0ABR7GB16_9FIRM</name>
<dbReference type="Gene3D" id="3.10.350.10">
    <property type="entry name" value="LysM domain"/>
    <property type="match status" value="1"/>
</dbReference>
<proteinExistence type="predicted"/>